<dbReference type="GO" id="GO:0016405">
    <property type="term" value="F:CoA-ligase activity"/>
    <property type="evidence" value="ECO:0007669"/>
    <property type="project" value="TreeGrafter"/>
</dbReference>
<dbReference type="Pfam" id="PF00501">
    <property type="entry name" value="AMP-binding"/>
    <property type="match status" value="1"/>
</dbReference>
<name>A0AAD7Y1I7_9FUNG</name>
<organism evidence="5 6">
    <name type="scientific">Lichtheimia ornata</name>
    <dbReference type="NCBI Taxonomy" id="688661"/>
    <lineage>
        <taxon>Eukaryota</taxon>
        <taxon>Fungi</taxon>
        <taxon>Fungi incertae sedis</taxon>
        <taxon>Mucoromycota</taxon>
        <taxon>Mucoromycotina</taxon>
        <taxon>Mucoromycetes</taxon>
        <taxon>Mucorales</taxon>
        <taxon>Lichtheimiaceae</taxon>
        <taxon>Lichtheimia</taxon>
    </lineage>
</organism>
<dbReference type="InterPro" id="IPR045851">
    <property type="entry name" value="AMP-bd_C_sf"/>
</dbReference>
<evidence type="ECO:0000259" key="3">
    <source>
        <dbReference type="Pfam" id="PF00501"/>
    </source>
</evidence>
<dbReference type="Pfam" id="PF13193">
    <property type="entry name" value="AMP-binding_C"/>
    <property type="match status" value="1"/>
</dbReference>
<reference evidence="5 6" key="1">
    <citation type="submission" date="2023-03" db="EMBL/GenBank/DDBJ databases">
        <title>Genome sequence of Lichtheimia ornata CBS 291.66.</title>
        <authorList>
            <person name="Mohabir J.T."/>
            <person name="Shea T.P."/>
            <person name="Kurbessoian T."/>
            <person name="Berby B."/>
            <person name="Fontaine J."/>
            <person name="Livny J."/>
            <person name="Gnirke A."/>
            <person name="Stajich J.E."/>
            <person name="Cuomo C.A."/>
        </authorList>
    </citation>
    <scope>NUCLEOTIDE SEQUENCE [LARGE SCALE GENOMIC DNA]</scope>
    <source>
        <strain evidence="5">CBS 291.66</strain>
    </source>
</reference>
<dbReference type="PANTHER" id="PTHR24096:SF149">
    <property type="entry name" value="AMP-BINDING DOMAIN-CONTAINING PROTEIN-RELATED"/>
    <property type="match status" value="1"/>
</dbReference>
<evidence type="ECO:0000313" key="5">
    <source>
        <dbReference type="EMBL" id="KAJ8661118.1"/>
    </source>
</evidence>
<accession>A0AAD7Y1I7</accession>
<gene>
    <name evidence="5" type="ORF">O0I10_003341</name>
</gene>
<evidence type="ECO:0000256" key="1">
    <source>
        <dbReference type="ARBA" id="ARBA00006432"/>
    </source>
</evidence>
<feature type="domain" description="AMP-dependent synthetase/ligase" evidence="3">
    <location>
        <begin position="20"/>
        <end position="386"/>
    </location>
</feature>
<dbReference type="AlphaFoldDB" id="A0AAD7Y1I7"/>
<feature type="domain" description="AMP-binding enzyme C-terminal" evidence="4">
    <location>
        <begin position="449"/>
        <end position="523"/>
    </location>
</feature>
<dbReference type="PANTHER" id="PTHR24096">
    <property type="entry name" value="LONG-CHAIN-FATTY-ACID--COA LIGASE"/>
    <property type="match status" value="1"/>
</dbReference>
<dbReference type="GO" id="GO:0019748">
    <property type="term" value="P:secondary metabolic process"/>
    <property type="evidence" value="ECO:0007669"/>
    <property type="project" value="TreeGrafter"/>
</dbReference>
<evidence type="ECO:0000259" key="4">
    <source>
        <dbReference type="Pfam" id="PF13193"/>
    </source>
</evidence>
<evidence type="ECO:0008006" key="7">
    <source>
        <dbReference type="Google" id="ProtNLM"/>
    </source>
</evidence>
<dbReference type="Proteomes" id="UP001234581">
    <property type="component" value="Unassembled WGS sequence"/>
</dbReference>
<dbReference type="RefSeq" id="XP_058346031.1">
    <property type="nucleotide sequence ID" value="XM_058483412.1"/>
</dbReference>
<keyword evidence="6" id="KW-1185">Reference proteome</keyword>
<dbReference type="Gene3D" id="3.40.50.12780">
    <property type="entry name" value="N-terminal domain of ligase-like"/>
    <property type="match status" value="1"/>
</dbReference>
<sequence>MGCSLLPSLGVQPSLYNHLFESRAKRYVNDDAPLFIDAVGAKRFLSFAQLRNHVRAFAAHLIDQGVQQGDIVAICAPGAIEYPIVMHGVIASGGVAMLVPDALIGREIAALFKMAKPAMVVTHAKTQLAVQEAIHACNLHGSTHVVVMDNSLLLHKDASSLVKTPAMYVDPDAAAILLVTSGSTGPPKLVTVSHRAAIARAEVSSSHFLPLMHDGYDHRVLVATRMGGAVQVHNALLAGVQLGLPHYVYQTINLHAVCRLVERHRITALYHFGWVTAQLAHDPIIHTFDMSSLQYWITGGQVVSRHVANQATRALLSGCRSRGQLPRVLCNYGSSEAHNIFYYRHASDGSWQVIPQDGFQIKLVDDLGKVLKEPNTVGELCIKSPMGYYNNPNATLEAFDDDGFFHTGDLFTSDANNNLRFVNRKSERIKRFTKDICPRDIEEICIMFSDLIQECRVVGAYDARRCLEVPRAYVILARDHECDKEQFAKELIQFVNARVPDPEMRLEGGVQFVMSWPLTTAGKMDLFGLRKRAQIELLQDQHYQHGVEQQAGAAMMAPMTSSKL</sequence>
<dbReference type="SUPFAM" id="SSF56801">
    <property type="entry name" value="Acetyl-CoA synthetase-like"/>
    <property type="match status" value="1"/>
</dbReference>
<comment type="caution">
    <text evidence="5">The sequence shown here is derived from an EMBL/GenBank/DDBJ whole genome shotgun (WGS) entry which is preliminary data.</text>
</comment>
<dbReference type="InterPro" id="IPR000873">
    <property type="entry name" value="AMP-dep_synth/lig_dom"/>
</dbReference>
<protein>
    <recommendedName>
        <fullName evidence="7">AMP-dependent synthetase/ligase domain-containing protein</fullName>
    </recommendedName>
</protein>
<dbReference type="GeneID" id="83210754"/>
<comment type="similarity">
    <text evidence="1">Belongs to the ATP-dependent AMP-binding enzyme family.</text>
</comment>
<dbReference type="InterPro" id="IPR042099">
    <property type="entry name" value="ANL_N_sf"/>
</dbReference>
<dbReference type="EMBL" id="JARTCD010000010">
    <property type="protein sequence ID" value="KAJ8661118.1"/>
    <property type="molecule type" value="Genomic_DNA"/>
</dbReference>
<proteinExistence type="inferred from homology"/>
<keyword evidence="2" id="KW-0436">Ligase</keyword>
<evidence type="ECO:0000256" key="2">
    <source>
        <dbReference type="ARBA" id="ARBA00022598"/>
    </source>
</evidence>
<evidence type="ECO:0000313" key="6">
    <source>
        <dbReference type="Proteomes" id="UP001234581"/>
    </source>
</evidence>
<dbReference type="Gene3D" id="3.30.300.30">
    <property type="match status" value="1"/>
</dbReference>
<dbReference type="InterPro" id="IPR025110">
    <property type="entry name" value="AMP-bd_C"/>
</dbReference>